<proteinExistence type="inferred from homology"/>
<comment type="subcellular location">
    <subcellularLocation>
        <location evidence="1">Secreted</location>
    </subcellularLocation>
</comment>
<dbReference type="InterPro" id="IPR013098">
    <property type="entry name" value="Ig_I-set"/>
</dbReference>
<dbReference type="InterPro" id="IPR003599">
    <property type="entry name" value="Ig_sub"/>
</dbReference>
<evidence type="ECO:0000256" key="3">
    <source>
        <dbReference type="ARBA" id="ARBA00022536"/>
    </source>
</evidence>
<dbReference type="InterPro" id="IPR001881">
    <property type="entry name" value="EGF-like_Ca-bd_dom"/>
</dbReference>
<dbReference type="FunFam" id="2.10.25.10:FF:000119">
    <property type="entry name" value="vitamin K-dependent protein S"/>
    <property type="match status" value="1"/>
</dbReference>
<feature type="domain" description="Ig-like" evidence="12">
    <location>
        <begin position="1114"/>
        <end position="1196"/>
    </location>
</feature>
<dbReference type="GO" id="GO:0005509">
    <property type="term" value="F:calcium ion binding"/>
    <property type="evidence" value="ECO:0007669"/>
    <property type="project" value="InterPro"/>
</dbReference>
<dbReference type="PANTHER" id="PTHR10075">
    <property type="entry name" value="BASIGIN RELATED"/>
    <property type="match status" value="1"/>
</dbReference>
<dbReference type="InterPro" id="IPR000884">
    <property type="entry name" value="TSP1_rpt"/>
</dbReference>
<dbReference type="Gene3D" id="2.20.100.10">
    <property type="entry name" value="Thrombospondin type-1 (TSP1) repeat"/>
    <property type="match status" value="2"/>
</dbReference>
<dbReference type="PROSITE" id="PS01187">
    <property type="entry name" value="EGF_CA"/>
    <property type="match status" value="2"/>
</dbReference>
<dbReference type="InterPro" id="IPR009030">
    <property type="entry name" value="Growth_fac_rcpt_cys_sf"/>
</dbReference>
<keyword evidence="5" id="KW-1015">Disulfide bond</keyword>
<dbReference type="SUPFAM" id="SSF48726">
    <property type="entry name" value="Immunoglobulin"/>
    <property type="match status" value="16"/>
</dbReference>
<feature type="domain" description="Ig-like" evidence="12">
    <location>
        <begin position="654"/>
        <end position="743"/>
    </location>
</feature>
<dbReference type="InterPro" id="IPR018097">
    <property type="entry name" value="EGF_Ca-bd_CS"/>
</dbReference>
<dbReference type="PROSITE" id="PS00010">
    <property type="entry name" value="ASX_HYDROXYL"/>
    <property type="match status" value="1"/>
</dbReference>
<dbReference type="GO" id="GO:0048468">
    <property type="term" value="P:cell development"/>
    <property type="evidence" value="ECO:0007669"/>
    <property type="project" value="UniProtKB-ARBA"/>
</dbReference>
<feature type="domain" description="Ig-like" evidence="12">
    <location>
        <begin position="1466"/>
        <end position="1545"/>
    </location>
</feature>
<feature type="domain" description="Ig-like" evidence="12">
    <location>
        <begin position="1843"/>
        <end position="1933"/>
    </location>
</feature>
<reference evidence="13" key="1">
    <citation type="submission" date="2022-05" db="EMBL/GenBank/DDBJ databases">
        <authorList>
            <person name="Okamura Y."/>
        </authorList>
    </citation>
    <scope>NUCLEOTIDE SEQUENCE</scope>
</reference>
<dbReference type="InterPro" id="IPR036397">
    <property type="entry name" value="RNaseH_sf"/>
</dbReference>
<dbReference type="InterPro" id="IPR007110">
    <property type="entry name" value="Ig-like_dom"/>
</dbReference>
<dbReference type="InterPro" id="IPR049883">
    <property type="entry name" value="NOTCH1_EGF-like"/>
</dbReference>
<dbReference type="SUPFAM" id="SSF53098">
    <property type="entry name" value="Ribonuclease H-like"/>
    <property type="match status" value="1"/>
</dbReference>
<comment type="caution">
    <text evidence="13">The sequence shown here is derived from an EMBL/GenBank/DDBJ whole genome shotgun (WGS) entry which is preliminary data.</text>
</comment>
<dbReference type="InterPro" id="IPR000152">
    <property type="entry name" value="EGF-type_Asp/Asn_hydroxyl_site"/>
</dbReference>
<dbReference type="PROSITE" id="PS50026">
    <property type="entry name" value="EGF_3"/>
    <property type="match status" value="1"/>
</dbReference>
<evidence type="ECO:0000256" key="7">
    <source>
        <dbReference type="ARBA" id="ARBA00023319"/>
    </source>
</evidence>
<evidence type="ECO:0000256" key="4">
    <source>
        <dbReference type="ARBA" id="ARBA00022737"/>
    </source>
</evidence>
<dbReference type="GO" id="GO:0005576">
    <property type="term" value="C:extracellular region"/>
    <property type="evidence" value="ECO:0007669"/>
    <property type="project" value="UniProtKB-SubCell"/>
</dbReference>
<evidence type="ECO:0000256" key="2">
    <source>
        <dbReference type="ARBA" id="ARBA00022525"/>
    </source>
</evidence>
<dbReference type="InterPro" id="IPR012337">
    <property type="entry name" value="RNaseH-like_sf"/>
</dbReference>
<evidence type="ECO:0000256" key="6">
    <source>
        <dbReference type="ARBA" id="ARBA00023180"/>
    </source>
</evidence>
<feature type="domain" description="Ig-like" evidence="12">
    <location>
        <begin position="1299"/>
        <end position="1376"/>
    </location>
</feature>
<dbReference type="FunFam" id="2.60.40.10:FF:000032">
    <property type="entry name" value="palladin isoform X1"/>
    <property type="match status" value="2"/>
</dbReference>
<dbReference type="PROSITE" id="PS50092">
    <property type="entry name" value="TSP1"/>
    <property type="match status" value="2"/>
</dbReference>
<feature type="domain" description="Ig-like" evidence="12">
    <location>
        <begin position="937"/>
        <end position="1021"/>
    </location>
</feature>
<accession>A0A9P0TMM7</accession>
<organism evidence="13 14">
    <name type="scientific">Pieris brassicae</name>
    <name type="common">White butterfly</name>
    <name type="synonym">Large white butterfly</name>
    <dbReference type="NCBI Taxonomy" id="7116"/>
    <lineage>
        <taxon>Eukaryota</taxon>
        <taxon>Metazoa</taxon>
        <taxon>Ecdysozoa</taxon>
        <taxon>Arthropoda</taxon>
        <taxon>Hexapoda</taxon>
        <taxon>Insecta</taxon>
        <taxon>Pterygota</taxon>
        <taxon>Neoptera</taxon>
        <taxon>Endopterygota</taxon>
        <taxon>Lepidoptera</taxon>
        <taxon>Glossata</taxon>
        <taxon>Ditrysia</taxon>
        <taxon>Papilionoidea</taxon>
        <taxon>Pieridae</taxon>
        <taxon>Pierinae</taxon>
        <taxon>Pieris</taxon>
    </lineage>
</organism>
<dbReference type="SUPFAM" id="SSF82895">
    <property type="entry name" value="TSP-1 type 1 repeat"/>
    <property type="match status" value="2"/>
</dbReference>
<feature type="domain" description="Ig-like" evidence="12">
    <location>
        <begin position="1026"/>
        <end position="1109"/>
    </location>
</feature>
<feature type="domain" description="Ig-like" evidence="12">
    <location>
        <begin position="470"/>
        <end position="562"/>
    </location>
</feature>
<dbReference type="Pfam" id="PF07679">
    <property type="entry name" value="I-set"/>
    <property type="match status" value="9"/>
</dbReference>
<dbReference type="CDD" id="cd00096">
    <property type="entry name" value="Ig"/>
    <property type="match status" value="3"/>
</dbReference>
<dbReference type="InterPro" id="IPR036179">
    <property type="entry name" value="Ig-like_dom_sf"/>
</dbReference>
<dbReference type="GO" id="GO:0003676">
    <property type="term" value="F:nucleic acid binding"/>
    <property type="evidence" value="ECO:0007669"/>
    <property type="project" value="InterPro"/>
</dbReference>
<keyword evidence="14" id="KW-1185">Reference proteome</keyword>
<feature type="domain" description="Ig-like" evidence="12">
    <location>
        <begin position="838"/>
        <end position="929"/>
    </location>
</feature>
<evidence type="ECO:0000313" key="13">
    <source>
        <dbReference type="EMBL" id="CAH4035031.1"/>
    </source>
</evidence>
<dbReference type="Gene3D" id="3.30.420.10">
    <property type="entry name" value="Ribonuclease H-like superfamily/Ribonuclease H"/>
    <property type="match status" value="1"/>
</dbReference>
<keyword evidence="2" id="KW-0964">Secreted</keyword>
<keyword evidence="3 10" id="KW-0245">EGF-like domain</keyword>
<dbReference type="SMART" id="SM00181">
    <property type="entry name" value="EGF"/>
    <property type="match status" value="2"/>
</dbReference>
<dbReference type="EMBL" id="CALOZG010000042">
    <property type="protein sequence ID" value="CAH4035031.1"/>
    <property type="molecule type" value="Genomic_DNA"/>
</dbReference>
<keyword evidence="7" id="KW-0393">Immunoglobulin domain</keyword>
<dbReference type="PANTHER" id="PTHR10075:SF14">
    <property type="entry name" value="CELL ADHESION MOLECULE DSCAM2-RELATED"/>
    <property type="match status" value="1"/>
</dbReference>
<dbReference type="Proteomes" id="UP001152562">
    <property type="component" value="Unassembled WGS sequence"/>
</dbReference>
<dbReference type="FunFam" id="2.60.40.10:FF:000503">
    <property type="entry name" value="Hemicentin 1"/>
    <property type="match status" value="1"/>
</dbReference>
<dbReference type="InterPro" id="IPR013783">
    <property type="entry name" value="Ig-like_fold"/>
</dbReference>
<evidence type="ECO:0000256" key="9">
    <source>
        <dbReference type="ARBA" id="ARBA00068688"/>
    </source>
</evidence>
<feature type="domain" description="Ig-like" evidence="12">
    <location>
        <begin position="746"/>
        <end position="831"/>
    </location>
</feature>
<dbReference type="Pfam" id="PF13927">
    <property type="entry name" value="Ig_3"/>
    <property type="match status" value="6"/>
</dbReference>
<dbReference type="CDD" id="cd00054">
    <property type="entry name" value="EGF_CA"/>
    <property type="match status" value="2"/>
</dbReference>
<feature type="domain" description="Ig-like" evidence="12">
    <location>
        <begin position="1381"/>
        <end position="1461"/>
    </location>
</feature>
<dbReference type="Pfam" id="PF00090">
    <property type="entry name" value="TSP_1"/>
    <property type="match status" value="2"/>
</dbReference>
<comment type="caution">
    <text evidence="10">Lacks conserved residue(s) required for the propagation of feature annotation.</text>
</comment>
<evidence type="ECO:0000313" key="14">
    <source>
        <dbReference type="Proteomes" id="UP001152562"/>
    </source>
</evidence>
<dbReference type="SMART" id="SM00408">
    <property type="entry name" value="IGc2"/>
    <property type="match status" value="15"/>
</dbReference>
<dbReference type="PROSITE" id="PS50835">
    <property type="entry name" value="IG_LIKE"/>
    <property type="match status" value="16"/>
</dbReference>
<feature type="domain" description="EGF-like" evidence="11">
    <location>
        <begin position="2150"/>
        <end position="2192"/>
    </location>
</feature>
<evidence type="ECO:0000256" key="1">
    <source>
        <dbReference type="ARBA" id="ARBA00004613"/>
    </source>
</evidence>
<dbReference type="SUPFAM" id="SSF57184">
    <property type="entry name" value="Growth factor receptor domain"/>
    <property type="match status" value="1"/>
</dbReference>
<dbReference type="Pfam" id="PF07645">
    <property type="entry name" value="EGF_CA"/>
    <property type="match status" value="2"/>
</dbReference>
<dbReference type="Gene3D" id="2.60.40.10">
    <property type="entry name" value="Immunoglobulins"/>
    <property type="match status" value="16"/>
</dbReference>
<dbReference type="SMART" id="SM00209">
    <property type="entry name" value="TSP1"/>
    <property type="match status" value="2"/>
</dbReference>
<dbReference type="InterPro" id="IPR040676">
    <property type="entry name" value="DUF5641"/>
</dbReference>
<evidence type="ECO:0000256" key="8">
    <source>
        <dbReference type="ARBA" id="ARBA00061228"/>
    </source>
</evidence>
<dbReference type="InterPro" id="IPR000742">
    <property type="entry name" value="EGF"/>
</dbReference>
<evidence type="ECO:0000259" key="11">
    <source>
        <dbReference type="PROSITE" id="PS50026"/>
    </source>
</evidence>
<evidence type="ECO:0000256" key="10">
    <source>
        <dbReference type="PROSITE-ProRule" id="PRU00076"/>
    </source>
</evidence>
<feature type="domain" description="Ig-like" evidence="12">
    <location>
        <begin position="1206"/>
        <end position="1294"/>
    </location>
</feature>
<dbReference type="SMART" id="SM00409">
    <property type="entry name" value="IG"/>
    <property type="match status" value="17"/>
</dbReference>
<protein>
    <recommendedName>
        <fullName evidence="9">Hemolin</fullName>
    </recommendedName>
</protein>
<feature type="domain" description="Ig-like" evidence="12">
    <location>
        <begin position="1562"/>
        <end position="1644"/>
    </location>
</feature>
<dbReference type="InterPro" id="IPR003598">
    <property type="entry name" value="Ig_sub2"/>
</dbReference>
<feature type="domain" description="Ig-like" evidence="12">
    <location>
        <begin position="1649"/>
        <end position="1741"/>
    </location>
</feature>
<evidence type="ECO:0000256" key="5">
    <source>
        <dbReference type="ARBA" id="ARBA00023157"/>
    </source>
</evidence>
<evidence type="ECO:0000259" key="12">
    <source>
        <dbReference type="PROSITE" id="PS50835"/>
    </source>
</evidence>
<feature type="domain" description="Ig-like" evidence="12">
    <location>
        <begin position="380"/>
        <end position="461"/>
    </location>
</feature>
<dbReference type="SMART" id="SM00179">
    <property type="entry name" value="EGF_CA"/>
    <property type="match status" value="2"/>
</dbReference>
<sequence>MGNLPLQRITPGHQFLSVGLEFAGPFTIVNRKGRGSRLIKCYMCLFVCLHYKCIHLEAVSYLTKDASIMALRHFVARRGRPTEIFCDNGTNFVATARELGSSIKQNQNPLFHFASQNSNQFKFIPAYSPHFGGIWEAGVKSKKFHLKRVVGNSHLTFEELNMYFVYAGGGDFEQPSVVLSLSSSPNDLLSLSPGHFLIGRPLTAPPSPHLGDSKECKLQRYERLEKMQQHFWQRWQHDNAPSLSWELGRLLRLITGSDGTARVADITTNNGCVRRSLVRLCKLPTAEELQGTYNHLVISLSDYSNVAEKINYVEVLSLNGKILFEVPLNLLDIRTNLYVTRAFLPPEELFYISINGVDKNGNSLRRVGATAIQGKSPDTPNLAVTEKIEAQAHDRIVLACKVESLVPVTAGWHRGGQTTQSNISSLQSTSVQYVIQDMSELDVGQYECVAVNVAGSSSAVTVVDLIVEPPQIIVSPLNSTVVIENNLTISCSAISDTSLRKAYILFNGTDHNYDIQFALEYNPDGVYFFTKTIQNATEQDQGMYTCVAINKGGASNSSTHISIQSHPLAHILGPHTLTRHAHTRAQFVCCIENAQQMYWMDPKKHIVDRVDVNGSYNALLDIHDVVEDGVWTCVAVRYNYTASDSLELRVLIKPEVKIQGSHNMTVSSGAIAKVACIVLAKPKPRILWHMETERFLPHEVTTISSNLYKSVLTLDSTKEPVNGTYFCFGENTEGIEQDSITVRVRRKMILVEGFRDQSVEIYSKVKLACQVDSYPPPKISWFHNDTQLPADSTKMQNFSITIEIVDFDDLGSYSCVAENEYEVLQVNATLTVKGLDVPRLSKVPANIVTQKGKSVVLTCRVIKGNPKPTLSWQHKRNNSTNYTSLPKDVLIDRDDLNISSANTDVEGMYRCIAHNILGKDQYGIELIVQYPPELKSPEILQSSPMNVKLGDKLKLSCDAIGNPPPVIVWTKDYQTIAFSKNIYLSEDNDLMIRNVTEYENGIYSCEALSPLGSVGHNFTINVYQVPVIESNADPEKEILEGQLVQFPCLARGLPSPTVKWTHNGKPIFEGRKFIDEYGIRFVANLTDFGEYVCEASNGYGFATINFTLYVWVAPSIDPPLENILNVRVADNATLNCDVVGFPVPTIVWEFNEKSLQANTTNISFNDVGSLFLHNVTMDMEGEFVCVAENVAGVAIKTFYVIVEERPVFDTESLDEYIGIAGKDLYMVLSCKATGKPRPYMLWVKDGVYLDRDSRYEINDDGTLTIKQPTLEMSGNYTCIAKNSLGNISRIVQVQVYSMPTRQSDEAQSSVRDLVEGTSAVLECPVRHWERVKWYKDAVLIANGSLTLSNVSRSVSGQYACVVTNRVGSTHALVTVNIVWPPSFVNRPENEVQLLKGDDAFFDCVFDANPRANIQWFFDSKLLIGEDGHKLKVMNAQTRRSGIYKCVVSNEYGSVIREFKLDVLVPPYISEFDLLEVYLKEGTNATLECMAKGHPLPEISWTFENTDWHIVNLTLISINVSIQSEGIFRCDAKNKAGVTHLVYKVTVVSAAIVKDIAFFVGGEGNNVEKSVDVALKNDVRVTCSATGNPFPTIQWFRNGYKVSQNIANISYADLFLANVTLTQAGKYTCLVANEGGFDERDIRVNVLEPPRIFGSLTQNINDTNVINLNVLSEQSFYMHCHAYGNPVPEIYWFKNGLPLKLYDESMVSEDFGEVIVVRRAKEEHTGNYTCVARNNVGETSVVYLLDVLVAPPQPKDDTKHISIYMGQLLNMTCPATGRPPPHVTWVKHPYTELEPTAKINLSRDNYTLAINNTDVLDSGKYSCVMTNKVGSTEIIFDVVVQKAPSIAPRGNASEKHVIALRRSIVLKCETDGNPPPRITWLKDIQRLHENLPNIENLLSTSLLSIWSVSVRDAGQYICIAENEAGTAHKRFDLVVRVPGKWSGWSGWSYCNVTCGHGYQKRTRLCQYIDDGDNVYDKTTQTEKILLEESACKGTTVDRRKCHMPPCEEEVSLSHWSAWSRWSACSSRCGSGTQTRTRACTLRASCSGDNVQIRKCPSLPPCRTSSSTNKVYGGAIVNRNSKLDYLPEITFEVPPESRSSVVEDYDDFYSTYSVNKPSPYYEVKVTENLDESDRGSCAPGLWHDRADDVCLDIDECTLDTNRCHRTQVCTNVVGGYRCSCPRGYVSLGAGQRCLDVNECEQKTSGCEFACVNTAGGFACACPAHLRLHEDRRRCVPRVPSYEDFGEEYSSTSLDFPGQARGRYEKM</sequence>
<dbReference type="PROSITE" id="PS01186">
    <property type="entry name" value="EGF_2"/>
    <property type="match status" value="1"/>
</dbReference>
<dbReference type="Pfam" id="PF18701">
    <property type="entry name" value="DUF5641"/>
    <property type="match status" value="1"/>
</dbReference>
<dbReference type="Gene3D" id="2.10.25.10">
    <property type="entry name" value="Laminin"/>
    <property type="match status" value="2"/>
</dbReference>
<dbReference type="InterPro" id="IPR036383">
    <property type="entry name" value="TSP1_rpt_sf"/>
</dbReference>
<name>A0A9P0TMM7_PIEBR</name>
<feature type="domain" description="Ig-like" evidence="12">
    <location>
        <begin position="1751"/>
        <end position="1840"/>
    </location>
</feature>
<gene>
    <name evidence="13" type="ORF">PIBRA_LOCUS11141</name>
</gene>
<keyword evidence="6" id="KW-0325">Glycoprotein</keyword>
<keyword evidence="4" id="KW-0677">Repeat</keyword>
<comment type="similarity">
    <text evidence="8">Belongs to the hemolin family.</text>
</comment>